<dbReference type="Gene3D" id="3.40.1360.10">
    <property type="match status" value="1"/>
</dbReference>
<reference evidence="3" key="1">
    <citation type="journal article" date="2019" name="Int. J. Syst. Evol. Microbiol.">
        <title>The Global Catalogue of Microorganisms (GCM) 10K type strain sequencing project: providing services to taxonomists for standard genome sequencing and annotation.</title>
        <authorList>
            <consortium name="The Broad Institute Genomics Platform"/>
            <consortium name="The Broad Institute Genome Sequencing Center for Infectious Disease"/>
            <person name="Wu L."/>
            <person name="Ma J."/>
        </authorList>
    </citation>
    <scope>NUCLEOTIDE SEQUENCE [LARGE SCALE GENOMIC DNA]</scope>
    <source>
        <strain evidence="3">JCM 31486</strain>
    </source>
</reference>
<dbReference type="PANTHER" id="PTHR30313:SF2">
    <property type="entry name" value="DNA PRIMASE"/>
    <property type="match status" value="1"/>
</dbReference>
<proteinExistence type="predicted"/>
<evidence type="ECO:0000313" key="3">
    <source>
        <dbReference type="Proteomes" id="UP001597045"/>
    </source>
</evidence>
<feature type="non-terminal residue" evidence="2">
    <location>
        <position position="1"/>
    </location>
</feature>
<accession>A0ABW3MJU7</accession>
<dbReference type="SUPFAM" id="SSF56731">
    <property type="entry name" value="DNA primase core"/>
    <property type="match status" value="1"/>
</dbReference>
<dbReference type="Pfam" id="PF08275">
    <property type="entry name" value="DNAG_N"/>
    <property type="match status" value="1"/>
</dbReference>
<dbReference type="SMART" id="SM00493">
    <property type="entry name" value="TOPRIM"/>
    <property type="match status" value="1"/>
</dbReference>
<feature type="non-terminal residue" evidence="2">
    <location>
        <position position="238"/>
    </location>
</feature>
<gene>
    <name evidence="2" type="ORF">ACFQ1S_37915</name>
</gene>
<sequence length="238" mass="26833">KAGRRGPIDQFHRRLLWPIKDLGGDVVGFGARRIFDDDQIQAKYLNTRETPIYKKSQVLFGLDMAKREIAKRHQVVVVEGYTDVMAMHLAGVPTAVASCGTAFGTEHISVLRRLLMDDKFFRGEVIYTFDGDEAGMDTDDSTWYPIWWGAGRKAVKWSGATGPQNVFFNNEMTKESTEFYPDHHRIYQFGWNGADYQPLSDATGPIPDWAGHELDDFTHGNGIDATRTDPGPSLFLKN</sequence>
<evidence type="ECO:0000313" key="2">
    <source>
        <dbReference type="EMBL" id="MFD1050898.1"/>
    </source>
</evidence>
<organism evidence="2 3">
    <name type="scientific">Kibdelosporangium lantanae</name>
    <dbReference type="NCBI Taxonomy" id="1497396"/>
    <lineage>
        <taxon>Bacteria</taxon>
        <taxon>Bacillati</taxon>
        <taxon>Actinomycetota</taxon>
        <taxon>Actinomycetes</taxon>
        <taxon>Pseudonocardiales</taxon>
        <taxon>Pseudonocardiaceae</taxon>
        <taxon>Kibdelosporangium</taxon>
    </lineage>
</organism>
<dbReference type="InterPro" id="IPR013264">
    <property type="entry name" value="DNAG_N"/>
</dbReference>
<protein>
    <submittedName>
        <fullName evidence="2">Toprim domain-containing protein</fullName>
    </submittedName>
</protein>
<dbReference type="Proteomes" id="UP001597045">
    <property type="component" value="Unassembled WGS sequence"/>
</dbReference>
<feature type="domain" description="Toprim" evidence="1">
    <location>
        <begin position="73"/>
        <end position="167"/>
    </location>
</feature>
<comment type="caution">
    <text evidence="2">The sequence shown here is derived from an EMBL/GenBank/DDBJ whole genome shotgun (WGS) entry which is preliminary data.</text>
</comment>
<dbReference type="EMBL" id="JBHTIS010003178">
    <property type="protein sequence ID" value="MFD1050898.1"/>
    <property type="molecule type" value="Genomic_DNA"/>
</dbReference>
<name>A0ABW3MJU7_9PSEU</name>
<dbReference type="Pfam" id="PF13662">
    <property type="entry name" value="Toprim_4"/>
    <property type="match status" value="1"/>
</dbReference>
<dbReference type="Gene3D" id="3.90.980.10">
    <property type="entry name" value="DNA primase, catalytic core, N-terminal domain"/>
    <property type="match status" value="1"/>
</dbReference>
<dbReference type="InterPro" id="IPR037068">
    <property type="entry name" value="DNA_primase_core_N_sf"/>
</dbReference>
<keyword evidence="3" id="KW-1185">Reference proteome</keyword>
<dbReference type="PANTHER" id="PTHR30313">
    <property type="entry name" value="DNA PRIMASE"/>
    <property type="match status" value="1"/>
</dbReference>
<dbReference type="InterPro" id="IPR034151">
    <property type="entry name" value="TOPRIM_DnaG_bac"/>
</dbReference>
<dbReference type="InterPro" id="IPR006171">
    <property type="entry name" value="TOPRIM_dom"/>
</dbReference>
<dbReference type="CDD" id="cd03364">
    <property type="entry name" value="TOPRIM_DnaG_primases"/>
    <property type="match status" value="1"/>
</dbReference>
<evidence type="ECO:0000259" key="1">
    <source>
        <dbReference type="SMART" id="SM00493"/>
    </source>
</evidence>
<dbReference type="InterPro" id="IPR050219">
    <property type="entry name" value="DnaG_primase"/>
</dbReference>